<organism evidence="2 3">
    <name type="scientific">Lentinus brumalis</name>
    <dbReference type="NCBI Taxonomy" id="2498619"/>
    <lineage>
        <taxon>Eukaryota</taxon>
        <taxon>Fungi</taxon>
        <taxon>Dikarya</taxon>
        <taxon>Basidiomycota</taxon>
        <taxon>Agaricomycotina</taxon>
        <taxon>Agaricomycetes</taxon>
        <taxon>Polyporales</taxon>
        <taxon>Polyporaceae</taxon>
        <taxon>Lentinus</taxon>
    </lineage>
</organism>
<proteinExistence type="predicted"/>
<dbReference type="EMBL" id="KZ857493">
    <property type="protein sequence ID" value="RDX42088.1"/>
    <property type="molecule type" value="Genomic_DNA"/>
</dbReference>
<keyword evidence="3" id="KW-1185">Reference proteome</keyword>
<reference evidence="2 3" key="1">
    <citation type="journal article" date="2018" name="Biotechnol. Biofuels">
        <title>Integrative visual omics of the white-rot fungus Polyporus brumalis exposes the biotechnological potential of its oxidative enzymes for delignifying raw plant biomass.</title>
        <authorList>
            <person name="Miyauchi S."/>
            <person name="Rancon A."/>
            <person name="Drula E."/>
            <person name="Hage H."/>
            <person name="Chaduli D."/>
            <person name="Favel A."/>
            <person name="Grisel S."/>
            <person name="Henrissat B."/>
            <person name="Herpoel-Gimbert I."/>
            <person name="Ruiz-Duenas F.J."/>
            <person name="Chevret D."/>
            <person name="Hainaut M."/>
            <person name="Lin J."/>
            <person name="Wang M."/>
            <person name="Pangilinan J."/>
            <person name="Lipzen A."/>
            <person name="Lesage-Meessen L."/>
            <person name="Navarro D."/>
            <person name="Riley R."/>
            <person name="Grigoriev I.V."/>
            <person name="Zhou S."/>
            <person name="Raouche S."/>
            <person name="Rosso M.N."/>
        </authorList>
    </citation>
    <scope>NUCLEOTIDE SEQUENCE [LARGE SCALE GENOMIC DNA]</scope>
    <source>
        <strain evidence="2 3">BRFM 1820</strain>
    </source>
</reference>
<evidence type="ECO:0000313" key="2">
    <source>
        <dbReference type="EMBL" id="RDX42088.1"/>
    </source>
</evidence>
<protein>
    <submittedName>
        <fullName evidence="2">Uncharacterized protein</fullName>
    </submittedName>
</protein>
<dbReference type="AlphaFoldDB" id="A0A371CP61"/>
<evidence type="ECO:0000256" key="1">
    <source>
        <dbReference type="SAM" id="MobiDB-lite"/>
    </source>
</evidence>
<evidence type="ECO:0000313" key="3">
    <source>
        <dbReference type="Proteomes" id="UP000256964"/>
    </source>
</evidence>
<name>A0A371CP61_9APHY</name>
<gene>
    <name evidence="2" type="ORF">OH76DRAFT_144330</name>
</gene>
<accession>A0A371CP61</accession>
<sequence>MCFSVAAQPPFPFRSVPSCRRQNGVPLSSPPVAYHYYLFPSYSYIICGQVTSESAAIHIEASMAARQRQASRPCSSHVLCHAADDRMPPTASMKRRGMHIPSGPGRRPAQIPTRREVSSAYSLYVPFCSFNRDPRIIADPAIVDKEFMVTPFSRRQVPPATRAAWVICVLLQRLRSRIVKGETRWRAHNGHLFALQPVREEDWATRINESNSEALVRSWRPGGGGGARGQDLLPQFRHTLGVLICGERYPRCLRG</sequence>
<feature type="region of interest" description="Disordered" evidence="1">
    <location>
        <begin position="90"/>
        <end position="112"/>
    </location>
</feature>
<dbReference type="Proteomes" id="UP000256964">
    <property type="component" value="Unassembled WGS sequence"/>
</dbReference>